<accession>A0A2J8X1P0</accession>
<proteinExistence type="predicted"/>
<dbReference type="EMBL" id="NDHI03003374">
    <property type="protein sequence ID" value="PNJ75898.1"/>
    <property type="molecule type" value="Genomic_DNA"/>
</dbReference>
<sequence>GGLLPQGFIQRELFSKLGELAVGMKSESRTIGEQCSVCGVELPDNEAVEQHRVF</sequence>
<evidence type="ECO:0000313" key="1">
    <source>
        <dbReference type="EMBL" id="PNJ75898.1"/>
    </source>
</evidence>
<comment type="caution">
    <text evidence="1">The sequence shown here is derived from an EMBL/GenBank/DDBJ whole genome shotgun (WGS) entry which is preliminary data.</text>
</comment>
<feature type="non-terminal residue" evidence="1">
    <location>
        <position position="1"/>
    </location>
</feature>
<name>A0A2J8X1P0_PONAB</name>
<dbReference type="AlphaFoldDB" id="A0A2J8X1P0"/>
<protein>
    <submittedName>
        <fullName evidence="1">ZBTB16 isoform 5</fullName>
    </submittedName>
</protein>
<reference evidence="1" key="1">
    <citation type="submission" date="2017-12" db="EMBL/GenBank/DDBJ databases">
        <title>High-resolution comparative analysis of great ape genomes.</title>
        <authorList>
            <person name="Pollen A."/>
            <person name="Hastie A."/>
            <person name="Hormozdiari F."/>
            <person name="Dougherty M."/>
            <person name="Liu R."/>
            <person name="Chaisson M."/>
            <person name="Hoppe E."/>
            <person name="Hill C."/>
            <person name="Pang A."/>
            <person name="Hillier L."/>
            <person name="Baker C."/>
            <person name="Armstrong J."/>
            <person name="Shendure J."/>
            <person name="Paten B."/>
            <person name="Wilson R."/>
            <person name="Chao H."/>
            <person name="Schneider V."/>
            <person name="Ventura M."/>
            <person name="Kronenberg Z."/>
            <person name="Murali S."/>
            <person name="Gordon D."/>
            <person name="Cantsilieris S."/>
            <person name="Munson K."/>
            <person name="Nelson B."/>
            <person name="Raja A."/>
            <person name="Underwood J."/>
            <person name="Diekhans M."/>
            <person name="Fiddes I."/>
            <person name="Haussler D."/>
            <person name="Eichler E."/>
        </authorList>
    </citation>
    <scope>NUCLEOTIDE SEQUENCE [LARGE SCALE GENOMIC DNA]</scope>
    <source>
        <strain evidence="1">Susie</strain>
    </source>
</reference>
<organism evidence="1">
    <name type="scientific">Pongo abelii</name>
    <name type="common">Sumatran orangutan</name>
    <name type="synonym">Pongo pygmaeus abelii</name>
    <dbReference type="NCBI Taxonomy" id="9601"/>
    <lineage>
        <taxon>Eukaryota</taxon>
        <taxon>Metazoa</taxon>
        <taxon>Chordata</taxon>
        <taxon>Craniata</taxon>
        <taxon>Vertebrata</taxon>
        <taxon>Euteleostomi</taxon>
        <taxon>Mammalia</taxon>
        <taxon>Eutheria</taxon>
        <taxon>Euarchontoglires</taxon>
        <taxon>Primates</taxon>
        <taxon>Haplorrhini</taxon>
        <taxon>Catarrhini</taxon>
        <taxon>Hominidae</taxon>
        <taxon>Pongo</taxon>
    </lineage>
</organism>
<gene>
    <name evidence="1" type="ORF">CR201_G0006125</name>
</gene>